<feature type="region of interest" description="Disordered" evidence="1">
    <location>
        <begin position="270"/>
        <end position="349"/>
    </location>
</feature>
<evidence type="ECO:0000313" key="2">
    <source>
        <dbReference type="EMBL" id="GMM35100.1"/>
    </source>
</evidence>
<accession>A0AAV5QKQ7</accession>
<feature type="compositionally biased region" description="Low complexity" evidence="1">
    <location>
        <begin position="321"/>
        <end position="337"/>
    </location>
</feature>
<name>A0AAV5QKQ7_9ASCO</name>
<sequence>MTYSTLEAMKTSILFERTIREMQRQNLKLDSLHKTISSLFRHTAKTSTEFANMIELQNTASTAITSLSDSFCAFCDEIQGELTLKNLHAHVTSNADKLQTTLNNHDEEQDAWFALLQKLFDELSGVSNTNRDTLVKTLMKEFKSHRNVMLNRTLDLSGQMKLKLTDMMKGKEVDQQSLLSIKDAVQHAQASSKTKLDKLLQADVLTDVKTSVQVIFSRYVKTDITSGLDDITKLLEENRKKLESFNIENIQSMMDEMQAKFSKVAVNVTASDPPQPQIPVDVSKTNASGKDLPPSPVSLASEATKNGSVHTGSTSSVENFRSGSTSSRGRTPTNPQLPQGPLPLPQPPQPMNQTLLDPKIAVINGSQLRQLRSILPRTYLDVLQRLTPHVSSFIITSLRSITEYDTMINLRQIINSFGHRQFSSYDNPYRVNGLKFDTVENGRLFLIEFIRIMIAKNVKLGDWCSALLEQIPVEIRYRCCQISQQCSSLFVLVVGYLLSRHPYANLALKDTQDFYKLNEQVNEDVHTFLTWILNCLQQSMYLKDTIKLFKQVVYRLIQSYSLRHLEPFLKMNTLVDVELHL</sequence>
<feature type="compositionally biased region" description="Pro residues" evidence="1">
    <location>
        <begin position="338"/>
        <end position="349"/>
    </location>
</feature>
<evidence type="ECO:0000256" key="1">
    <source>
        <dbReference type="SAM" id="MobiDB-lite"/>
    </source>
</evidence>
<dbReference type="EMBL" id="BTFZ01000004">
    <property type="protein sequence ID" value="GMM35100.1"/>
    <property type="molecule type" value="Genomic_DNA"/>
</dbReference>
<proteinExistence type="predicted"/>
<gene>
    <name evidence="2" type="ORF">DASC09_024250</name>
</gene>
<dbReference type="AlphaFoldDB" id="A0AAV5QKQ7"/>
<comment type="caution">
    <text evidence="2">The sequence shown here is derived from an EMBL/GenBank/DDBJ whole genome shotgun (WGS) entry which is preliminary data.</text>
</comment>
<dbReference type="GeneID" id="90073079"/>
<keyword evidence="3" id="KW-1185">Reference proteome</keyword>
<dbReference type="RefSeq" id="XP_064852100.1">
    <property type="nucleotide sequence ID" value="XM_064996028.1"/>
</dbReference>
<evidence type="ECO:0000313" key="3">
    <source>
        <dbReference type="Proteomes" id="UP001360560"/>
    </source>
</evidence>
<feature type="compositionally biased region" description="Polar residues" evidence="1">
    <location>
        <begin position="301"/>
        <end position="319"/>
    </location>
</feature>
<reference evidence="2 3" key="1">
    <citation type="journal article" date="2023" name="Elife">
        <title>Identification of key yeast species and microbe-microbe interactions impacting larval growth of Drosophila in the wild.</title>
        <authorList>
            <person name="Mure A."/>
            <person name="Sugiura Y."/>
            <person name="Maeda R."/>
            <person name="Honda K."/>
            <person name="Sakurai N."/>
            <person name="Takahashi Y."/>
            <person name="Watada M."/>
            <person name="Katoh T."/>
            <person name="Gotoh A."/>
            <person name="Gotoh Y."/>
            <person name="Taniguchi I."/>
            <person name="Nakamura K."/>
            <person name="Hayashi T."/>
            <person name="Katayama T."/>
            <person name="Uemura T."/>
            <person name="Hattori Y."/>
        </authorList>
    </citation>
    <scope>NUCLEOTIDE SEQUENCE [LARGE SCALE GENOMIC DNA]</scope>
    <source>
        <strain evidence="2 3">SC-9</strain>
    </source>
</reference>
<dbReference type="Proteomes" id="UP001360560">
    <property type="component" value="Unassembled WGS sequence"/>
</dbReference>
<organism evidence="2 3">
    <name type="scientific">Saccharomycopsis crataegensis</name>
    <dbReference type="NCBI Taxonomy" id="43959"/>
    <lineage>
        <taxon>Eukaryota</taxon>
        <taxon>Fungi</taxon>
        <taxon>Dikarya</taxon>
        <taxon>Ascomycota</taxon>
        <taxon>Saccharomycotina</taxon>
        <taxon>Saccharomycetes</taxon>
        <taxon>Saccharomycopsidaceae</taxon>
        <taxon>Saccharomycopsis</taxon>
    </lineage>
</organism>
<protein>
    <submittedName>
        <fullName evidence="2">Uncharacterized protein</fullName>
    </submittedName>
</protein>